<evidence type="ECO:0000313" key="2">
    <source>
        <dbReference type="EMBL" id="JAN12267.1"/>
    </source>
</evidence>
<protein>
    <submittedName>
        <fullName evidence="2">Uncharacterized protein</fullName>
    </submittedName>
</protein>
<reference evidence="1" key="1">
    <citation type="submission" date="2015-10" db="EMBL/GenBank/DDBJ databases">
        <title>Daphnia magna gene sets from two clonal populations assembled and annotated with EvidentialGene.</title>
        <authorList>
            <person name="Gilbert D."/>
            <person name="Podicheti R."/>
            <person name="Orsini L."/>
            <person name="Colbourne J."/>
            <person name="Pfrender M."/>
        </authorList>
    </citation>
    <scope>NUCLEOTIDE SEQUENCE</scope>
</reference>
<accession>A0A0P6D6U2</accession>
<name>A0A0P6D6U2_9CRUS</name>
<reference evidence="1" key="3">
    <citation type="submission" date="2015-10" db="EMBL/GenBank/DDBJ databases">
        <authorList>
            <person name="Gilbert D.G."/>
        </authorList>
    </citation>
    <scope>NUCLEOTIDE SEQUENCE</scope>
</reference>
<dbReference type="AlphaFoldDB" id="A0A0P6D6U2"/>
<dbReference type="PROSITE" id="PS51257">
    <property type="entry name" value="PROKAR_LIPOPROTEIN"/>
    <property type="match status" value="1"/>
</dbReference>
<proteinExistence type="predicted"/>
<sequence>MHRIKRQRATTPPFFFSFSIVGCCSNTTTSIQYVTYVLPGPHAFGKQQALKLLIRTVVCYHMSLLPLSFSSPVSNVL</sequence>
<organism evidence="2">
    <name type="scientific">Daphnia magna</name>
    <dbReference type="NCBI Taxonomy" id="35525"/>
    <lineage>
        <taxon>Eukaryota</taxon>
        <taxon>Metazoa</taxon>
        <taxon>Ecdysozoa</taxon>
        <taxon>Arthropoda</taxon>
        <taxon>Crustacea</taxon>
        <taxon>Branchiopoda</taxon>
        <taxon>Diplostraca</taxon>
        <taxon>Cladocera</taxon>
        <taxon>Anomopoda</taxon>
        <taxon>Daphniidae</taxon>
        <taxon>Daphnia</taxon>
    </lineage>
</organism>
<evidence type="ECO:0000313" key="1">
    <source>
        <dbReference type="EMBL" id="JAJ17896.1"/>
    </source>
</evidence>
<dbReference type="EMBL" id="GDIQ01082470">
    <property type="protein sequence ID" value="JAN12267.1"/>
    <property type="molecule type" value="Transcribed_RNA"/>
</dbReference>
<reference evidence="2" key="2">
    <citation type="submission" date="2015-10" db="EMBL/GenBank/DDBJ databases">
        <title>EvidentialGene: Evidence-directed Construction of Complete mRNA Transcriptomes without Genomes.</title>
        <authorList>
            <person name="Gilbert D.G."/>
        </authorList>
    </citation>
    <scope>NUCLEOTIDE SEQUENCE</scope>
</reference>
<dbReference type="EMBL" id="GDIP01205506">
    <property type="protein sequence ID" value="JAJ17896.1"/>
    <property type="molecule type" value="Transcribed_RNA"/>
</dbReference>